<comment type="caution">
    <text evidence="3">The sequence shown here is derived from an EMBL/GenBank/DDBJ whole genome shotgun (WGS) entry which is preliminary data.</text>
</comment>
<reference evidence="3" key="1">
    <citation type="submission" date="2022-12" db="EMBL/GenBank/DDBJ databases">
        <title>Bacterial isolates from different developmental stages of Nematostella vectensis.</title>
        <authorList>
            <person name="Fraune S."/>
        </authorList>
    </citation>
    <scope>NUCLEOTIDE SEQUENCE</scope>
    <source>
        <strain evidence="3">G21630-S1</strain>
    </source>
</reference>
<proteinExistence type="predicted"/>
<dbReference type="GO" id="GO:0016757">
    <property type="term" value="F:glycosyltransferase activity"/>
    <property type="evidence" value="ECO:0007669"/>
    <property type="project" value="UniProtKB-KW"/>
</dbReference>
<dbReference type="EC" id="2.4.-.-" evidence="3"/>
<evidence type="ECO:0000313" key="3">
    <source>
        <dbReference type="EMBL" id="MCZ4282325.1"/>
    </source>
</evidence>
<evidence type="ECO:0000313" key="4">
    <source>
        <dbReference type="Proteomes" id="UP001069802"/>
    </source>
</evidence>
<feature type="domain" description="Glycosyltransferase subfamily 4-like N-terminal" evidence="2">
    <location>
        <begin position="80"/>
        <end position="202"/>
    </location>
</feature>
<dbReference type="PANTHER" id="PTHR45947">
    <property type="entry name" value="SULFOQUINOVOSYL TRANSFERASE SQD2"/>
    <property type="match status" value="1"/>
</dbReference>
<accession>A0ABT4LMH3</accession>
<dbReference type="EMBL" id="JAPWGY010000007">
    <property type="protein sequence ID" value="MCZ4282325.1"/>
    <property type="molecule type" value="Genomic_DNA"/>
</dbReference>
<dbReference type="RefSeq" id="WP_269424476.1">
    <property type="nucleotide sequence ID" value="NZ_JAPWGY010000007.1"/>
</dbReference>
<keyword evidence="4" id="KW-1185">Reference proteome</keyword>
<dbReference type="InterPro" id="IPR028098">
    <property type="entry name" value="Glyco_trans_4-like_N"/>
</dbReference>
<name>A0ABT4LMH3_9PROT</name>
<organism evidence="3 4">
    <name type="scientific">Kiloniella laminariae</name>
    <dbReference type="NCBI Taxonomy" id="454162"/>
    <lineage>
        <taxon>Bacteria</taxon>
        <taxon>Pseudomonadati</taxon>
        <taxon>Pseudomonadota</taxon>
        <taxon>Alphaproteobacteria</taxon>
        <taxon>Rhodospirillales</taxon>
        <taxon>Kiloniellaceae</taxon>
        <taxon>Kiloniella</taxon>
    </lineage>
</organism>
<dbReference type="InterPro" id="IPR001296">
    <property type="entry name" value="Glyco_trans_1"/>
</dbReference>
<gene>
    <name evidence="3" type="ORF">O4H49_16180</name>
</gene>
<sequence length="394" mass="43754">MERVNTVPNILWITQGWPSDVAPSAGAFHCETVSILKQEFTSLTIANPIPWVPYPLEKFSTHWKNLSAIPKYQKDGNTEIYRPRYLTTPKENHLFLAHLFQHYSLSKIINKVSPSLIHAHFAYSSGATALWIKRKRGIPYVLTLHGDDVTVYPYRNKRAYKLFKKTVLGASKVLAVSHALAEEAKSLVSVDIDVLPNGIDTTKFFTKKTKEEARNSLGLPLDADITIYVGNLTEEKGILDLKQSLMSLKWDKRVSIFIGDGPELSNLQSDPRNVCLGAIPRLNIPVWLKAADYFLLPSYHEGLGQAAVEAGAVNLPVIGGNVGGLAGLLKDQRGILVTPGNTAEITQALELLKGTPQYARKIANNLASYIIKNHDAHHCAKYLEKLYIHLTAKN</sequence>
<dbReference type="InterPro" id="IPR050194">
    <property type="entry name" value="Glycosyltransferase_grp1"/>
</dbReference>
<dbReference type="SUPFAM" id="SSF53756">
    <property type="entry name" value="UDP-Glycosyltransferase/glycogen phosphorylase"/>
    <property type="match status" value="1"/>
</dbReference>
<dbReference type="PANTHER" id="PTHR45947:SF15">
    <property type="entry name" value="TEICHURONIC ACID BIOSYNTHESIS GLYCOSYLTRANSFERASE TUAC-RELATED"/>
    <property type="match status" value="1"/>
</dbReference>
<keyword evidence="3" id="KW-0328">Glycosyltransferase</keyword>
<feature type="domain" description="Glycosyl transferase family 1" evidence="1">
    <location>
        <begin position="210"/>
        <end position="365"/>
    </location>
</feature>
<evidence type="ECO:0000259" key="1">
    <source>
        <dbReference type="Pfam" id="PF00534"/>
    </source>
</evidence>
<dbReference type="Pfam" id="PF00534">
    <property type="entry name" value="Glycos_transf_1"/>
    <property type="match status" value="1"/>
</dbReference>
<protein>
    <submittedName>
        <fullName evidence="3">Glycosyltransferase</fullName>
        <ecNumber evidence="3">2.4.-.-</ecNumber>
    </submittedName>
</protein>
<dbReference type="Gene3D" id="3.40.50.2000">
    <property type="entry name" value="Glycogen Phosphorylase B"/>
    <property type="match status" value="2"/>
</dbReference>
<evidence type="ECO:0000259" key="2">
    <source>
        <dbReference type="Pfam" id="PF13439"/>
    </source>
</evidence>
<dbReference type="Proteomes" id="UP001069802">
    <property type="component" value="Unassembled WGS sequence"/>
</dbReference>
<dbReference type="Pfam" id="PF13439">
    <property type="entry name" value="Glyco_transf_4"/>
    <property type="match status" value="1"/>
</dbReference>
<keyword evidence="3" id="KW-0808">Transferase</keyword>